<dbReference type="EMBL" id="SAUW01000027">
    <property type="protein sequence ID" value="RWR06574.1"/>
    <property type="molecule type" value="Genomic_DNA"/>
</dbReference>
<evidence type="ECO:0000313" key="2">
    <source>
        <dbReference type="Proteomes" id="UP000285710"/>
    </source>
</evidence>
<reference evidence="1 2" key="1">
    <citation type="submission" date="2019-01" db="EMBL/GenBank/DDBJ databases">
        <title>Sinorhodobacter populi sp. nov. isolated from the symptomatic bark tissue of Populus euramericana canker.</title>
        <authorList>
            <person name="Xu G."/>
        </authorList>
    </citation>
    <scope>NUCLEOTIDE SEQUENCE [LARGE SCALE GENOMIC DNA]</scope>
    <source>
        <strain evidence="1 2">2D-5</strain>
    </source>
</reference>
<accession>A0A443IMH9</accession>
<dbReference type="InterPro" id="IPR011604">
    <property type="entry name" value="PDDEXK-like_dom_sf"/>
</dbReference>
<evidence type="ECO:0000313" key="1">
    <source>
        <dbReference type="EMBL" id="RWR06574.1"/>
    </source>
</evidence>
<keyword evidence="1" id="KW-0255">Endonuclease</keyword>
<keyword evidence="1" id="KW-0540">Nuclease</keyword>
<sequence>MTLSRSICEWGYIPYGDGADEIPEVHADRIAALAKASGFSGGGAEGVLEHGRKGLRARGIVGVIATPGFQLEILPKIEGAGEDAGKGIEKRTLRRRLIDMLAVAHDLPVETGAMTGLGWQSETVLEVLIGLFCHKLAEAVRQGLPRLYVNHEDDLPALRGRLNVTRQFSTLAATPHRLACRHDVLSPDIALNHVMRATVSRLSGIALSPENRRALRELALAYDGIADLPARAIAWERITLDRTNGRWRDLLAFARLFLSGRYQQTSLGNVSGHTLLFPMNTLFEKYIEQVLRLALAESGHGLTAQGGHLSCLYEGQHTSDDKKGRFRTRPDLIVRNGKRIPLIIDTKWKRMVPRIDDPKQGISQSDVYQLMAYAQLYDCDRVMLLYPHHGDLPKEQIHQTYNIAEPGAEKRLIVATHDLVAPRAKQTASLRELVLGKE</sequence>
<reference evidence="1 2" key="2">
    <citation type="submission" date="2019-01" db="EMBL/GenBank/DDBJ databases">
        <authorList>
            <person name="Li Y."/>
        </authorList>
    </citation>
    <scope>NUCLEOTIDE SEQUENCE [LARGE SCALE GENOMIC DNA]</scope>
    <source>
        <strain evidence="1 2">2D-5</strain>
    </source>
</reference>
<name>A0A443IMH9_9RHOB</name>
<dbReference type="Gene3D" id="3.90.320.10">
    <property type="match status" value="1"/>
</dbReference>
<dbReference type="PANTHER" id="PTHR38733:SF1">
    <property type="entry name" value="TYPE IV METHYL-DIRECTED RESTRICTION ENZYME ECOKMCRBC"/>
    <property type="match status" value="1"/>
</dbReference>
<dbReference type="RefSeq" id="WP_128270757.1">
    <property type="nucleotide sequence ID" value="NZ_SAUW01000027.1"/>
</dbReference>
<proteinExistence type="predicted"/>
<dbReference type="AlphaFoldDB" id="A0A443IMH9"/>
<dbReference type="Pfam" id="PF10117">
    <property type="entry name" value="McrBC"/>
    <property type="match status" value="1"/>
</dbReference>
<comment type="caution">
    <text evidence="1">The sequence shown here is derived from an EMBL/GenBank/DDBJ whole genome shotgun (WGS) entry which is preliminary data.</text>
</comment>
<dbReference type="InterPro" id="IPR019292">
    <property type="entry name" value="McrC"/>
</dbReference>
<dbReference type="GO" id="GO:0004519">
    <property type="term" value="F:endonuclease activity"/>
    <property type="evidence" value="ECO:0007669"/>
    <property type="project" value="UniProtKB-KW"/>
</dbReference>
<gene>
    <name evidence="1" type="ORF">D2T33_18440</name>
</gene>
<protein>
    <submittedName>
        <fullName evidence="1">Restriction endonuclease</fullName>
    </submittedName>
</protein>
<organism evidence="1 2">
    <name type="scientific">Paenirhodobacter populi</name>
    <dbReference type="NCBI Taxonomy" id="2306993"/>
    <lineage>
        <taxon>Bacteria</taxon>
        <taxon>Pseudomonadati</taxon>
        <taxon>Pseudomonadota</taxon>
        <taxon>Alphaproteobacteria</taxon>
        <taxon>Rhodobacterales</taxon>
        <taxon>Rhodobacter group</taxon>
        <taxon>Paenirhodobacter</taxon>
    </lineage>
</organism>
<keyword evidence="2" id="KW-1185">Reference proteome</keyword>
<keyword evidence="1" id="KW-0378">Hydrolase</keyword>
<dbReference type="PANTHER" id="PTHR38733">
    <property type="entry name" value="PROTEIN MCRC"/>
    <property type="match status" value="1"/>
</dbReference>
<dbReference type="Proteomes" id="UP000285710">
    <property type="component" value="Unassembled WGS sequence"/>
</dbReference>